<keyword evidence="4" id="KW-1185">Reference proteome</keyword>
<evidence type="ECO:0000313" key="3">
    <source>
        <dbReference type="EMBL" id="KAJ7312612.1"/>
    </source>
</evidence>
<dbReference type="EMBL" id="JARIHO010000071">
    <property type="protein sequence ID" value="KAJ7312612.1"/>
    <property type="molecule type" value="Genomic_DNA"/>
</dbReference>
<name>A0AAD6Z8Y2_9AGAR</name>
<sequence>MSSTGQSPKFSVLYQYALVGAVAIVGILVVLLCFRARVVERRRRLNEPSRPPEDIERKPRLYDAYLDVEPEGMFWHDVMPISLHPVGASPGPNPGKHTSPDVPLTSALSTVALIIAMPIPNPPQSRPLPPPDPTGDGDLGEEPLPYLEIGVADVEVPRESQ</sequence>
<feature type="region of interest" description="Disordered" evidence="1">
    <location>
        <begin position="119"/>
        <end position="161"/>
    </location>
</feature>
<evidence type="ECO:0000313" key="4">
    <source>
        <dbReference type="Proteomes" id="UP001218218"/>
    </source>
</evidence>
<gene>
    <name evidence="3" type="ORF">DFH08DRAFT_896777</name>
</gene>
<feature type="transmembrane region" description="Helical" evidence="2">
    <location>
        <begin position="12"/>
        <end position="34"/>
    </location>
</feature>
<keyword evidence="2" id="KW-0812">Transmembrane</keyword>
<reference evidence="3" key="1">
    <citation type="submission" date="2023-03" db="EMBL/GenBank/DDBJ databases">
        <title>Massive genome expansion in bonnet fungi (Mycena s.s.) driven by repeated elements and novel gene families across ecological guilds.</title>
        <authorList>
            <consortium name="Lawrence Berkeley National Laboratory"/>
            <person name="Harder C.B."/>
            <person name="Miyauchi S."/>
            <person name="Viragh M."/>
            <person name="Kuo A."/>
            <person name="Thoen E."/>
            <person name="Andreopoulos B."/>
            <person name="Lu D."/>
            <person name="Skrede I."/>
            <person name="Drula E."/>
            <person name="Henrissat B."/>
            <person name="Morin E."/>
            <person name="Kohler A."/>
            <person name="Barry K."/>
            <person name="LaButti K."/>
            <person name="Morin E."/>
            <person name="Salamov A."/>
            <person name="Lipzen A."/>
            <person name="Mereny Z."/>
            <person name="Hegedus B."/>
            <person name="Baldrian P."/>
            <person name="Stursova M."/>
            <person name="Weitz H."/>
            <person name="Taylor A."/>
            <person name="Grigoriev I.V."/>
            <person name="Nagy L.G."/>
            <person name="Martin F."/>
            <person name="Kauserud H."/>
        </authorList>
    </citation>
    <scope>NUCLEOTIDE SEQUENCE</scope>
    <source>
        <strain evidence="3">CBHHK002</strain>
    </source>
</reference>
<dbReference type="Proteomes" id="UP001218218">
    <property type="component" value="Unassembled WGS sequence"/>
</dbReference>
<proteinExistence type="predicted"/>
<keyword evidence="2" id="KW-0472">Membrane</keyword>
<evidence type="ECO:0000256" key="2">
    <source>
        <dbReference type="SAM" id="Phobius"/>
    </source>
</evidence>
<evidence type="ECO:0000256" key="1">
    <source>
        <dbReference type="SAM" id="MobiDB-lite"/>
    </source>
</evidence>
<accession>A0AAD6Z8Y2</accession>
<organism evidence="3 4">
    <name type="scientific">Mycena albidolilacea</name>
    <dbReference type="NCBI Taxonomy" id="1033008"/>
    <lineage>
        <taxon>Eukaryota</taxon>
        <taxon>Fungi</taxon>
        <taxon>Dikarya</taxon>
        <taxon>Basidiomycota</taxon>
        <taxon>Agaricomycotina</taxon>
        <taxon>Agaricomycetes</taxon>
        <taxon>Agaricomycetidae</taxon>
        <taxon>Agaricales</taxon>
        <taxon>Marasmiineae</taxon>
        <taxon>Mycenaceae</taxon>
        <taxon>Mycena</taxon>
    </lineage>
</organism>
<feature type="compositionally biased region" description="Pro residues" evidence="1">
    <location>
        <begin position="119"/>
        <end position="133"/>
    </location>
</feature>
<protein>
    <recommendedName>
        <fullName evidence="5">Transmembrane protein</fullName>
    </recommendedName>
</protein>
<keyword evidence="2" id="KW-1133">Transmembrane helix</keyword>
<evidence type="ECO:0008006" key="5">
    <source>
        <dbReference type="Google" id="ProtNLM"/>
    </source>
</evidence>
<comment type="caution">
    <text evidence="3">The sequence shown here is derived from an EMBL/GenBank/DDBJ whole genome shotgun (WGS) entry which is preliminary data.</text>
</comment>
<dbReference type="AlphaFoldDB" id="A0AAD6Z8Y2"/>